<dbReference type="EMBL" id="JBHRVQ010000001">
    <property type="protein sequence ID" value="MFC3389071.1"/>
    <property type="molecule type" value="Genomic_DNA"/>
</dbReference>
<dbReference type="SMART" id="SM00382">
    <property type="entry name" value="AAA"/>
    <property type="match status" value="1"/>
</dbReference>
<evidence type="ECO:0000256" key="2">
    <source>
        <dbReference type="ARBA" id="ARBA00022741"/>
    </source>
</evidence>
<dbReference type="InterPro" id="IPR050093">
    <property type="entry name" value="ABC_SmlMolc_Importer"/>
</dbReference>
<dbReference type="InterPro" id="IPR008995">
    <property type="entry name" value="Mo/tungstate-bd_C_term_dom"/>
</dbReference>
<evidence type="ECO:0000313" key="6">
    <source>
        <dbReference type="Proteomes" id="UP001595637"/>
    </source>
</evidence>
<dbReference type="Proteomes" id="UP001595637">
    <property type="component" value="Unassembled WGS sequence"/>
</dbReference>
<accession>A0ABV7N917</accession>
<evidence type="ECO:0000256" key="3">
    <source>
        <dbReference type="ARBA" id="ARBA00022840"/>
    </source>
</evidence>
<dbReference type="InterPro" id="IPR013611">
    <property type="entry name" value="Transp-assoc_OB_typ2"/>
</dbReference>
<dbReference type="SUPFAM" id="SSF52540">
    <property type="entry name" value="P-loop containing nucleoside triphosphate hydrolases"/>
    <property type="match status" value="1"/>
</dbReference>
<dbReference type="InterPro" id="IPR003593">
    <property type="entry name" value="AAA+_ATPase"/>
</dbReference>
<keyword evidence="2" id="KW-0547">Nucleotide-binding</keyword>
<keyword evidence="3 5" id="KW-0067">ATP-binding</keyword>
<feature type="domain" description="ABC transporter" evidence="4">
    <location>
        <begin position="1"/>
        <end position="223"/>
    </location>
</feature>
<dbReference type="RefSeq" id="WP_380655523.1">
    <property type="nucleotide sequence ID" value="NZ_JBHRVQ010000001.1"/>
</dbReference>
<dbReference type="Pfam" id="PF08402">
    <property type="entry name" value="TOBE_2"/>
    <property type="match status" value="1"/>
</dbReference>
<dbReference type="Gene3D" id="2.40.50.100">
    <property type="match status" value="1"/>
</dbReference>
<reference evidence="6" key="1">
    <citation type="journal article" date="2019" name="Int. J. Syst. Evol. Microbiol.">
        <title>The Global Catalogue of Microorganisms (GCM) 10K type strain sequencing project: providing services to taxonomists for standard genome sequencing and annotation.</title>
        <authorList>
            <consortium name="The Broad Institute Genomics Platform"/>
            <consortium name="The Broad Institute Genome Sequencing Center for Infectious Disease"/>
            <person name="Wu L."/>
            <person name="Ma J."/>
        </authorList>
    </citation>
    <scope>NUCLEOTIDE SEQUENCE [LARGE SCALE GENOMIC DNA]</scope>
    <source>
        <strain evidence="6">CCM 7756</strain>
    </source>
</reference>
<evidence type="ECO:0000259" key="4">
    <source>
        <dbReference type="PROSITE" id="PS50893"/>
    </source>
</evidence>
<dbReference type="InterPro" id="IPR003439">
    <property type="entry name" value="ABC_transporter-like_ATP-bd"/>
</dbReference>
<dbReference type="PANTHER" id="PTHR42781">
    <property type="entry name" value="SPERMIDINE/PUTRESCINE IMPORT ATP-BINDING PROTEIN POTA"/>
    <property type="match status" value="1"/>
</dbReference>
<evidence type="ECO:0000256" key="1">
    <source>
        <dbReference type="ARBA" id="ARBA00022448"/>
    </source>
</evidence>
<comment type="caution">
    <text evidence="5">The sequence shown here is derived from an EMBL/GenBank/DDBJ whole genome shotgun (WGS) entry which is preliminary data.</text>
</comment>
<dbReference type="InterPro" id="IPR027417">
    <property type="entry name" value="P-loop_NTPase"/>
</dbReference>
<keyword evidence="6" id="KW-1185">Reference proteome</keyword>
<keyword evidence="1" id="KW-0813">Transport</keyword>
<protein>
    <submittedName>
        <fullName evidence="5">ABC transporter ATP-binding protein</fullName>
    </submittedName>
</protein>
<evidence type="ECO:0000313" key="5">
    <source>
        <dbReference type="EMBL" id="MFC3389071.1"/>
    </source>
</evidence>
<sequence length="329" mass="36936">MKKKYSDKTVLNDISFSIRQGEFVTLLGQSGCGKSTLLRAIAGIDGVDGGAIIVNGANITHLPSRKRDIGMVFQSYALFPNMTVAENIGYGLRVKKQKNDDAVRRIMESMGLGGMADKYPNELSGGQQQRVALARALIMKPKILLLDEPLSALDAKIRKTLQIEIKRIQKEMNITTIFVTHDQKEAMIMSDRIYVMNQGMIEQHGKPEDIYTRPKNKFVASFIGSYNIFDAKETKENITGAHEAGFYDIAIRPESIEMYRTDERVTTHDAFKATGRVLIRTINGSIVNYQIQLKTKIIQVERLFQGRVDFREGETVELRIPLSACVQLG</sequence>
<dbReference type="PROSITE" id="PS00211">
    <property type="entry name" value="ABC_TRANSPORTER_1"/>
    <property type="match status" value="1"/>
</dbReference>
<proteinExistence type="predicted"/>
<dbReference type="GO" id="GO:0005524">
    <property type="term" value="F:ATP binding"/>
    <property type="evidence" value="ECO:0007669"/>
    <property type="project" value="UniProtKB-KW"/>
</dbReference>
<name>A0ABV7N917_9STAP</name>
<dbReference type="Pfam" id="PF00005">
    <property type="entry name" value="ABC_tran"/>
    <property type="match status" value="1"/>
</dbReference>
<gene>
    <name evidence="5" type="ORF">ACFOEO_10835</name>
</gene>
<dbReference type="Gene3D" id="3.40.50.300">
    <property type="entry name" value="P-loop containing nucleotide triphosphate hydrolases"/>
    <property type="match status" value="1"/>
</dbReference>
<organism evidence="5 6">
    <name type="scientific">Salinicoccus sesuvii</name>
    <dbReference type="NCBI Taxonomy" id="868281"/>
    <lineage>
        <taxon>Bacteria</taxon>
        <taxon>Bacillati</taxon>
        <taxon>Bacillota</taxon>
        <taxon>Bacilli</taxon>
        <taxon>Bacillales</taxon>
        <taxon>Staphylococcaceae</taxon>
        <taxon>Salinicoccus</taxon>
    </lineage>
</organism>
<dbReference type="InterPro" id="IPR017871">
    <property type="entry name" value="ABC_transporter-like_CS"/>
</dbReference>
<dbReference type="PANTHER" id="PTHR42781:SF4">
    <property type="entry name" value="SPERMIDINE_PUTRESCINE IMPORT ATP-BINDING PROTEIN POTA"/>
    <property type="match status" value="1"/>
</dbReference>
<dbReference type="SUPFAM" id="SSF50331">
    <property type="entry name" value="MOP-like"/>
    <property type="match status" value="1"/>
</dbReference>
<dbReference type="PROSITE" id="PS50893">
    <property type="entry name" value="ABC_TRANSPORTER_2"/>
    <property type="match status" value="1"/>
</dbReference>